<evidence type="ECO:0000313" key="5">
    <source>
        <dbReference type="EMBL" id="KAK9932691.1"/>
    </source>
</evidence>
<feature type="transmembrane region" description="Helical" evidence="2">
    <location>
        <begin position="15"/>
        <end position="38"/>
    </location>
</feature>
<dbReference type="InterPro" id="IPR055782">
    <property type="entry name" value="DUF7358"/>
</dbReference>
<accession>A0AAW1X8W5</accession>
<feature type="domain" description="Fungal lipase-type" evidence="3">
    <location>
        <begin position="270"/>
        <end position="419"/>
    </location>
</feature>
<evidence type="ECO:0000259" key="3">
    <source>
        <dbReference type="Pfam" id="PF01764"/>
    </source>
</evidence>
<keyword evidence="2" id="KW-0812">Transmembrane</keyword>
<evidence type="ECO:0000256" key="2">
    <source>
        <dbReference type="SAM" id="Phobius"/>
    </source>
</evidence>
<dbReference type="PANTHER" id="PTHR47030:SF2">
    <property type="entry name" value="LIPASE CLASS 3 FAMILY PROTEIN"/>
    <property type="match status" value="1"/>
</dbReference>
<feature type="transmembrane region" description="Helical" evidence="2">
    <location>
        <begin position="50"/>
        <end position="70"/>
    </location>
</feature>
<dbReference type="Pfam" id="PF24057">
    <property type="entry name" value="DUF7358"/>
    <property type="match status" value="1"/>
</dbReference>
<dbReference type="GO" id="GO:0006629">
    <property type="term" value="P:lipid metabolic process"/>
    <property type="evidence" value="ECO:0007669"/>
    <property type="project" value="InterPro"/>
</dbReference>
<evidence type="ECO:0000259" key="4">
    <source>
        <dbReference type="Pfam" id="PF24057"/>
    </source>
</evidence>
<gene>
    <name evidence="5" type="ORF">M0R45_019916</name>
</gene>
<dbReference type="InterPro" id="IPR029058">
    <property type="entry name" value="AB_hydrolase_fold"/>
</dbReference>
<keyword evidence="2" id="KW-0472">Membrane</keyword>
<organism evidence="5 6">
    <name type="scientific">Rubus argutus</name>
    <name type="common">Southern blackberry</name>
    <dbReference type="NCBI Taxonomy" id="59490"/>
    <lineage>
        <taxon>Eukaryota</taxon>
        <taxon>Viridiplantae</taxon>
        <taxon>Streptophyta</taxon>
        <taxon>Embryophyta</taxon>
        <taxon>Tracheophyta</taxon>
        <taxon>Spermatophyta</taxon>
        <taxon>Magnoliopsida</taxon>
        <taxon>eudicotyledons</taxon>
        <taxon>Gunneridae</taxon>
        <taxon>Pentapetalae</taxon>
        <taxon>rosids</taxon>
        <taxon>fabids</taxon>
        <taxon>Rosales</taxon>
        <taxon>Rosaceae</taxon>
        <taxon>Rosoideae</taxon>
        <taxon>Rosoideae incertae sedis</taxon>
        <taxon>Rubus</taxon>
    </lineage>
</organism>
<name>A0AAW1X8W5_RUBAR</name>
<dbReference type="PANTHER" id="PTHR47030">
    <property type="entry name" value="LIPASE CLASS 3 FAMILY PROTEIN"/>
    <property type="match status" value="1"/>
</dbReference>
<dbReference type="EMBL" id="JBEDUW010000004">
    <property type="protein sequence ID" value="KAK9932691.1"/>
    <property type="molecule type" value="Genomic_DNA"/>
</dbReference>
<proteinExistence type="predicted"/>
<dbReference type="Proteomes" id="UP001457282">
    <property type="component" value="Unassembled WGS sequence"/>
</dbReference>
<comment type="caution">
    <text evidence="5">The sequence shown here is derived from an EMBL/GenBank/DDBJ whole genome shotgun (WGS) entry which is preliminary data.</text>
</comment>
<keyword evidence="2" id="KW-1133">Transmembrane helix</keyword>
<dbReference type="InterPro" id="IPR002921">
    <property type="entry name" value="Fungal_lipase-type"/>
</dbReference>
<evidence type="ECO:0008006" key="7">
    <source>
        <dbReference type="Google" id="ProtNLM"/>
    </source>
</evidence>
<dbReference type="CDD" id="cd00519">
    <property type="entry name" value="Lipase_3"/>
    <property type="match status" value="1"/>
</dbReference>
<protein>
    <recommendedName>
        <fullName evidence="7">Sn1-specific diacylglycerol lipase beta</fullName>
    </recommendedName>
</protein>
<feature type="domain" description="DUF7358" evidence="4">
    <location>
        <begin position="35"/>
        <end position="132"/>
    </location>
</feature>
<dbReference type="Gene3D" id="3.40.50.1820">
    <property type="entry name" value="alpha/beta hydrolase"/>
    <property type="match status" value="1"/>
</dbReference>
<keyword evidence="1" id="KW-0378">Hydrolase</keyword>
<dbReference type="SUPFAM" id="SSF53474">
    <property type="entry name" value="alpha/beta-Hydrolases"/>
    <property type="match status" value="1"/>
</dbReference>
<dbReference type="AlphaFoldDB" id="A0AAW1X8W5"/>
<sequence>MLPFGNIKFFSHPKFLRILFVLIFWWNFTSLANVCNPVATSSNMSWKQQLLFFFVITVCFAALLQCFTGSDVLKWRSFYASQDDAWKAHYREVFDHGIREALCCMGRVKYLSVLEEDEVFSVARLLGDLVAYRAAGTGHLELMAGLALLRNQRQSPKSFDECMETPEEKIREAADLHKFAEAAYTGPLLDFGRNPFLFPCAWLYRQGILTPWTRNRQPILDGDNWLRGHAAAFLKYVKLSPEVLRQGRVNQAKCKAAYFVIVLHHLSSVVIAVRGTETPEDLITDSLCRHCRLSAEDLAGLINSSHLHPDVKESLMSFPHHAHSGIVEAARDLFMQIEGSDSSGLLSSLLGAGCECEGYNVRIVGHSLGGAIAALLGLRLYHRYPNLLVYTYGSLPCVDSVVANACSEFITSIVYNNEFSARLSVGSILRLRGAAITAMSQDSETDSALILRLARHFLNVSKYQQDRTEVKDPDSDVISRAITAENINHPFFGTQPDIEACKEQDRGFMWKDAHMEERDIGNDNDEFTNPFASDVITNQDPVSEFMESVPRSDSVSPRDPPEMYLPGLVIHIVPQPSNFNMPMWKGWGVQEKTPCHKAYIADRENFKDMIVSPSMFLDHLPWRCHNAMLKLLQAQSSQVHRNESPMV</sequence>
<keyword evidence="6" id="KW-1185">Reference proteome</keyword>
<reference evidence="5 6" key="1">
    <citation type="journal article" date="2023" name="G3 (Bethesda)">
        <title>A chromosome-length genome assembly and annotation of blackberry (Rubus argutus, cv. 'Hillquist').</title>
        <authorList>
            <person name="Bruna T."/>
            <person name="Aryal R."/>
            <person name="Dudchenko O."/>
            <person name="Sargent D.J."/>
            <person name="Mead D."/>
            <person name="Buti M."/>
            <person name="Cavallini A."/>
            <person name="Hytonen T."/>
            <person name="Andres J."/>
            <person name="Pham M."/>
            <person name="Weisz D."/>
            <person name="Mascagni F."/>
            <person name="Usai G."/>
            <person name="Natali L."/>
            <person name="Bassil N."/>
            <person name="Fernandez G.E."/>
            <person name="Lomsadze A."/>
            <person name="Armour M."/>
            <person name="Olukolu B."/>
            <person name="Poorten T."/>
            <person name="Britton C."/>
            <person name="Davik J."/>
            <person name="Ashrafi H."/>
            <person name="Aiden E.L."/>
            <person name="Borodovsky M."/>
            <person name="Worthington M."/>
        </authorList>
    </citation>
    <scope>NUCLEOTIDE SEQUENCE [LARGE SCALE GENOMIC DNA]</scope>
    <source>
        <strain evidence="5">PI 553951</strain>
    </source>
</reference>
<evidence type="ECO:0000256" key="1">
    <source>
        <dbReference type="ARBA" id="ARBA00022801"/>
    </source>
</evidence>
<dbReference type="Pfam" id="PF01764">
    <property type="entry name" value="Lipase_3"/>
    <property type="match status" value="1"/>
</dbReference>
<evidence type="ECO:0000313" key="6">
    <source>
        <dbReference type="Proteomes" id="UP001457282"/>
    </source>
</evidence>
<dbReference type="GO" id="GO:0016787">
    <property type="term" value="F:hydrolase activity"/>
    <property type="evidence" value="ECO:0007669"/>
    <property type="project" value="UniProtKB-KW"/>
</dbReference>